<sequence>MIVSASYRTDIPAFYGGWFMNRFRAGWAKAVNPYGGQVSTIPLRVGVDGFVFWTRNIGPFQPALDEIRATGLPFMVQYTVTGYPRALESSVIEPDRSVALMAGLAARHGPRAVVWRYDPILLTSLTPPDWHRENFARLAAGLAGMVDEVSVSFAQAYRKTGRNLAAAARTHGFSWTDPPPETKRELLRELAELAAAQGMALTVCSQPDLLVAGIGPSHCVDARRLEDVAAGWGSPRPVKARLKGNRPGCLCYESRDLGDYDSCPHGCVYCYAVSAQAQAKRRRSRHDPDGEFLIPPPYPAPPSGPSLL</sequence>
<dbReference type="Proteomes" id="UP000078428">
    <property type="component" value="Unassembled WGS sequence"/>
</dbReference>
<dbReference type="EMBL" id="LWQT01000055">
    <property type="protein sequence ID" value="OAN50265.1"/>
    <property type="molecule type" value="Genomic_DNA"/>
</dbReference>
<keyword evidence="3" id="KW-1185">Reference proteome</keyword>
<gene>
    <name evidence="2" type="ORF">A6A04_02360</name>
</gene>
<evidence type="ECO:0000313" key="3">
    <source>
        <dbReference type="Proteomes" id="UP000078428"/>
    </source>
</evidence>
<accession>A0A178MQA6</accession>
<feature type="region of interest" description="Disordered" evidence="1">
    <location>
        <begin position="281"/>
        <end position="308"/>
    </location>
</feature>
<dbReference type="AlphaFoldDB" id="A0A178MQA6"/>
<dbReference type="InterPro" id="IPR014998">
    <property type="entry name" value="DUF1848"/>
</dbReference>
<dbReference type="Pfam" id="PF08902">
    <property type="entry name" value="DUF1848"/>
    <property type="match status" value="1"/>
</dbReference>
<dbReference type="RefSeq" id="WP_068492660.1">
    <property type="nucleotide sequence ID" value="NZ_LWQT01000055.1"/>
</dbReference>
<evidence type="ECO:0000313" key="2">
    <source>
        <dbReference type="EMBL" id="OAN50265.1"/>
    </source>
</evidence>
<proteinExistence type="predicted"/>
<keyword evidence="2" id="KW-0456">Lyase</keyword>
<protein>
    <submittedName>
        <fullName evidence="2">DNA repair photolyase</fullName>
    </submittedName>
</protein>
<dbReference type="STRING" id="1285242.A6A04_02360"/>
<organism evidence="2 3">
    <name type="scientific">Paramagnetospirillum marisnigri</name>
    <dbReference type="NCBI Taxonomy" id="1285242"/>
    <lineage>
        <taxon>Bacteria</taxon>
        <taxon>Pseudomonadati</taxon>
        <taxon>Pseudomonadota</taxon>
        <taxon>Alphaproteobacteria</taxon>
        <taxon>Rhodospirillales</taxon>
        <taxon>Magnetospirillaceae</taxon>
        <taxon>Paramagnetospirillum</taxon>
    </lineage>
</organism>
<name>A0A178MQA6_9PROT</name>
<evidence type="ECO:0000256" key="1">
    <source>
        <dbReference type="SAM" id="MobiDB-lite"/>
    </source>
</evidence>
<dbReference type="GO" id="GO:0016829">
    <property type="term" value="F:lyase activity"/>
    <property type="evidence" value="ECO:0007669"/>
    <property type="project" value="UniProtKB-KW"/>
</dbReference>
<feature type="compositionally biased region" description="Pro residues" evidence="1">
    <location>
        <begin position="294"/>
        <end position="308"/>
    </location>
</feature>
<comment type="caution">
    <text evidence="2">The sequence shown here is derived from an EMBL/GenBank/DDBJ whole genome shotgun (WGS) entry which is preliminary data.</text>
</comment>
<reference evidence="2 3" key="1">
    <citation type="submission" date="2016-04" db="EMBL/GenBank/DDBJ databases">
        <title>Draft genome sequence of freshwater magnetotactic bacteria Magnetospirillum marisnigri SP-1 and Magnetospirillum moscoviense BB-1.</title>
        <authorList>
            <person name="Koziaeva V."/>
            <person name="Dziuba M.V."/>
            <person name="Ivanov T.M."/>
            <person name="Kuznetsov B."/>
            <person name="Grouzdev D.S."/>
        </authorList>
    </citation>
    <scope>NUCLEOTIDE SEQUENCE [LARGE SCALE GENOMIC DNA]</scope>
    <source>
        <strain evidence="2 3">SP-1</strain>
    </source>
</reference>
<dbReference type="OrthoDB" id="9771212at2"/>